<dbReference type="KEGG" id="dsq:DICSQDRAFT_170968"/>
<dbReference type="InterPro" id="IPR036047">
    <property type="entry name" value="F-box-like_dom_sf"/>
</dbReference>
<gene>
    <name evidence="3" type="ORF">DICSQDRAFT_170968</name>
</gene>
<evidence type="ECO:0000313" key="3">
    <source>
        <dbReference type="EMBL" id="EJF60521.1"/>
    </source>
</evidence>
<dbReference type="InterPro" id="IPR001810">
    <property type="entry name" value="F-box_dom"/>
</dbReference>
<dbReference type="SUPFAM" id="SSF81383">
    <property type="entry name" value="F-box domain"/>
    <property type="match status" value="1"/>
</dbReference>
<evidence type="ECO:0000313" key="4">
    <source>
        <dbReference type="Proteomes" id="UP000053319"/>
    </source>
</evidence>
<dbReference type="OMA" id="ATHAWHE"/>
<protein>
    <recommendedName>
        <fullName evidence="2">F-box domain-containing protein</fullName>
    </recommendedName>
</protein>
<feature type="region of interest" description="Disordered" evidence="1">
    <location>
        <begin position="1"/>
        <end position="32"/>
    </location>
</feature>
<organism evidence="3 4">
    <name type="scientific">Dichomitus squalens (strain LYAD-421)</name>
    <name type="common">Western red white-rot fungus</name>
    <dbReference type="NCBI Taxonomy" id="732165"/>
    <lineage>
        <taxon>Eukaryota</taxon>
        <taxon>Fungi</taxon>
        <taxon>Dikarya</taxon>
        <taxon>Basidiomycota</taxon>
        <taxon>Agaricomycotina</taxon>
        <taxon>Agaricomycetes</taxon>
        <taxon>Polyporales</taxon>
        <taxon>Polyporaceae</taxon>
        <taxon>Dichomitus</taxon>
    </lineage>
</organism>
<name>R7SWR2_DICSQ</name>
<dbReference type="EMBL" id="JH719415">
    <property type="protein sequence ID" value="EJF60521.1"/>
    <property type="molecule type" value="Genomic_DNA"/>
</dbReference>
<dbReference type="HOGENOM" id="CLU_437433_0_0_1"/>
<dbReference type="RefSeq" id="XP_007366660.1">
    <property type="nucleotide sequence ID" value="XM_007366598.1"/>
</dbReference>
<dbReference type="Gene3D" id="1.20.1280.50">
    <property type="match status" value="1"/>
</dbReference>
<dbReference type="OrthoDB" id="2758082at2759"/>
<evidence type="ECO:0000259" key="2">
    <source>
        <dbReference type="Pfam" id="PF12937"/>
    </source>
</evidence>
<accession>R7SWR2</accession>
<feature type="compositionally biased region" description="Polar residues" evidence="1">
    <location>
        <begin position="602"/>
        <end position="618"/>
    </location>
</feature>
<feature type="region of interest" description="Disordered" evidence="1">
    <location>
        <begin position="576"/>
        <end position="618"/>
    </location>
</feature>
<dbReference type="Pfam" id="PF12937">
    <property type="entry name" value="F-box-like"/>
    <property type="match status" value="1"/>
</dbReference>
<sequence length="618" mass="69079">MQYDLPPRKKFKVGEARSKPESSTPFPRTPLDGPIIQTAPIARLPTELLTTIFSLVGPYQRLIPFSDEGAKTWMGWARLMLVCRHWRNVGLSTRWLWRRIGVTSNLEALQYRLSRTVGCTIDVIFSSYSETNERAVPLLLPYARSIRSVQMPEWSLGFYESDNLPAIKPLFEVPLPALERIDLSGLPLLRGRPLDTPFDLGLSEKLHPGVRRLVMPSHIKMPSTPTFWSALRELDISSERYDGRQACLDDFLQVVAGAPYLESLAVLGTLTSRSLRRKDTPTSGDDVPTSPYRLARLRTVRLEGELAFVAPILQRIDAPALCVLHISACIPPDADIADSAALLFPPPLRHVLAKCKALYVSKNEPSDFQICSNAHQNPRNIQFKADALRVPLFFHVISYRPLPPQLSTVIGVLCDGFCTAPLQTLVFEEFSDSAPVAAWRSLQATFSDLQSIRVGSESLELVYNFFFALRGLAPEGGWPLLSCLEVDFGHISEQHDSLAWHRVLQPLVEATHAWHEQGLRLDDIILHSLHATGEKIGPIMLYDHFSLRNPVVFDTFSDHHMDDLVSSLLTGPKPRRWSGRYTGNTTGKEAKRGLAATDDTETSLSEVDSTQTENPLPA</sequence>
<proteinExistence type="predicted"/>
<reference evidence="3 4" key="1">
    <citation type="journal article" date="2012" name="Science">
        <title>The Paleozoic origin of enzymatic lignin decomposition reconstructed from 31 fungal genomes.</title>
        <authorList>
            <person name="Floudas D."/>
            <person name="Binder M."/>
            <person name="Riley R."/>
            <person name="Barry K."/>
            <person name="Blanchette R.A."/>
            <person name="Henrissat B."/>
            <person name="Martinez A.T."/>
            <person name="Otillar R."/>
            <person name="Spatafora J.W."/>
            <person name="Yadav J.S."/>
            <person name="Aerts A."/>
            <person name="Benoit I."/>
            <person name="Boyd A."/>
            <person name="Carlson A."/>
            <person name="Copeland A."/>
            <person name="Coutinho P.M."/>
            <person name="de Vries R.P."/>
            <person name="Ferreira P."/>
            <person name="Findley K."/>
            <person name="Foster B."/>
            <person name="Gaskell J."/>
            <person name="Glotzer D."/>
            <person name="Gorecki P."/>
            <person name="Heitman J."/>
            <person name="Hesse C."/>
            <person name="Hori C."/>
            <person name="Igarashi K."/>
            <person name="Jurgens J.A."/>
            <person name="Kallen N."/>
            <person name="Kersten P."/>
            <person name="Kohler A."/>
            <person name="Kuees U."/>
            <person name="Kumar T.K.A."/>
            <person name="Kuo A."/>
            <person name="LaButti K."/>
            <person name="Larrondo L.F."/>
            <person name="Lindquist E."/>
            <person name="Ling A."/>
            <person name="Lombard V."/>
            <person name="Lucas S."/>
            <person name="Lundell T."/>
            <person name="Martin R."/>
            <person name="McLaughlin D.J."/>
            <person name="Morgenstern I."/>
            <person name="Morin E."/>
            <person name="Murat C."/>
            <person name="Nagy L.G."/>
            <person name="Nolan M."/>
            <person name="Ohm R.A."/>
            <person name="Patyshakuliyeva A."/>
            <person name="Rokas A."/>
            <person name="Ruiz-Duenas F.J."/>
            <person name="Sabat G."/>
            <person name="Salamov A."/>
            <person name="Samejima M."/>
            <person name="Schmutz J."/>
            <person name="Slot J.C."/>
            <person name="St John F."/>
            <person name="Stenlid J."/>
            <person name="Sun H."/>
            <person name="Sun S."/>
            <person name="Syed K."/>
            <person name="Tsang A."/>
            <person name="Wiebenga A."/>
            <person name="Young D."/>
            <person name="Pisabarro A."/>
            <person name="Eastwood D.C."/>
            <person name="Martin F."/>
            <person name="Cullen D."/>
            <person name="Grigoriev I.V."/>
            <person name="Hibbett D.S."/>
        </authorList>
    </citation>
    <scope>NUCLEOTIDE SEQUENCE [LARGE SCALE GENOMIC DNA]</scope>
    <source>
        <strain evidence="3 4">LYAD-421 SS1</strain>
    </source>
</reference>
<dbReference type="GeneID" id="18839254"/>
<evidence type="ECO:0000256" key="1">
    <source>
        <dbReference type="SAM" id="MobiDB-lite"/>
    </source>
</evidence>
<dbReference type="AlphaFoldDB" id="R7SWR2"/>
<dbReference type="Proteomes" id="UP000053319">
    <property type="component" value="Unassembled WGS sequence"/>
</dbReference>
<feature type="domain" description="F-box" evidence="2">
    <location>
        <begin position="41"/>
        <end position="100"/>
    </location>
</feature>